<name>F0U954_AJEC8</name>
<dbReference type="AlphaFoldDB" id="F0U954"/>
<evidence type="ECO:0000313" key="3">
    <source>
        <dbReference type="Proteomes" id="UP000008142"/>
    </source>
</evidence>
<gene>
    <name evidence="2" type="ORF">HCEG_01210</name>
</gene>
<organism evidence="3">
    <name type="scientific">Ajellomyces capsulatus (strain H88)</name>
    <name type="common">Darling's disease fungus</name>
    <name type="synonym">Histoplasma capsulatum</name>
    <dbReference type="NCBI Taxonomy" id="544711"/>
    <lineage>
        <taxon>Eukaryota</taxon>
        <taxon>Fungi</taxon>
        <taxon>Dikarya</taxon>
        <taxon>Ascomycota</taxon>
        <taxon>Pezizomycotina</taxon>
        <taxon>Eurotiomycetes</taxon>
        <taxon>Eurotiomycetidae</taxon>
        <taxon>Onygenales</taxon>
        <taxon>Ajellomycetaceae</taxon>
        <taxon>Histoplasma</taxon>
    </lineage>
</organism>
<dbReference type="OMA" id="ASDCNAH"/>
<dbReference type="HOGENOM" id="CLU_1937535_0_0_1"/>
<feature type="region of interest" description="Disordered" evidence="1">
    <location>
        <begin position="44"/>
        <end position="131"/>
    </location>
</feature>
<dbReference type="Proteomes" id="UP000008142">
    <property type="component" value="Unassembled WGS sequence"/>
</dbReference>
<sequence>MGGLSGLFARWFQCQAASDCNAHQEVPQEAIALSNCSCGERTREEQGLNQALSSPENLAGGLREWGWGEVEETKERAGNTGETRILSESCGSCQDDEGENDDYDADGDDDDDDHGDGREKKTGGGRITVLS</sequence>
<evidence type="ECO:0000256" key="1">
    <source>
        <dbReference type="SAM" id="MobiDB-lite"/>
    </source>
</evidence>
<accession>F0U954</accession>
<proteinExistence type="predicted"/>
<feature type="compositionally biased region" description="Polar residues" evidence="1">
    <location>
        <begin position="47"/>
        <end position="56"/>
    </location>
</feature>
<protein>
    <submittedName>
        <fullName evidence="2">Predicted protein</fullName>
    </submittedName>
</protein>
<dbReference type="EMBL" id="DS990636">
    <property type="protein sequence ID" value="EGC41848.1"/>
    <property type="molecule type" value="Genomic_DNA"/>
</dbReference>
<evidence type="ECO:0000313" key="2">
    <source>
        <dbReference type="EMBL" id="EGC41848.1"/>
    </source>
</evidence>
<feature type="compositionally biased region" description="Acidic residues" evidence="1">
    <location>
        <begin position="94"/>
        <end position="114"/>
    </location>
</feature>
<reference evidence="3" key="1">
    <citation type="submission" date="2008-07" db="EMBL/GenBank/DDBJ databases">
        <title>Annotation of Ajellomyces capsulatus strain H88.</title>
        <authorList>
            <person name="Champion M."/>
            <person name="Cuomo C."/>
            <person name="Ma L.-J."/>
            <person name="Henn M.R."/>
            <person name="Sil A."/>
            <person name="Goldman B."/>
            <person name="Young S.K."/>
            <person name="Kodira C.D."/>
            <person name="Zeng Q."/>
            <person name="Koehrsen M."/>
            <person name="Alvarado L."/>
            <person name="Berlin A."/>
            <person name="Borenstein D."/>
            <person name="Chen Z."/>
            <person name="Engels R."/>
            <person name="Freedman E."/>
            <person name="Gellesch M."/>
            <person name="Goldberg J."/>
            <person name="Griggs A."/>
            <person name="Gujja S."/>
            <person name="Heiman D."/>
            <person name="Hepburn T."/>
            <person name="Howarth C."/>
            <person name="Jen D."/>
            <person name="Larson L."/>
            <person name="Lewis B."/>
            <person name="Mehta T."/>
            <person name="Park D."/>
            <person name="Pearson M."/>
            <person name="Roberts A."/>
            <person name="Saif S."/>
            <person name="Shea T."/>
            <person name="Shenoy N."/>
            <person name="Sisk P."/>
            <person name="Stolte C."/>
            <person name="Sykes S."/>
            <person name="Walk T."/>
            <person name="White J."/>
            <person name="Yandava C."/>
            <person name="Klein B."/>
            <person name="McEwen J.G."/>
            <person name="Puccia R."/>
            <person name="Goldman G.H."/>
            <person name="Felipe M.S."/>
            <person name="Nino-Vega G."/>
            <person name="San-Blas G."/>
            <person name="Taylor J."/>
            <person name="Mendoza L."/>
            <person name="Galagan J."/>
            <person name="Nusbaum C."/>
            <person name="Birren B."/>
        </authorList>
    </citation>
    <scope>NUCLEOTIDE SEQUENCE [LARGE SCALE GENOMIC DNA]</scope>
    <source>
        <strain evidence="3">H88</strain>
    </source>
</reference>